<protein>
    <recommendedName>
        <fullName evidence="4">Beta-mannosidase-like galactose-binding domain-containing protein</fullName>
    </recommendedName>
</protein>
<dbReference type="InterPro" id="IPR008979">
    <property type="entry name" value="Galactose-bd-like_sf"/>
</dbReference>
<feature type="signal peptide" evidence="3">
    <location>
        <begin position="1"/>
        <end position="23"/>
    </location>
</feature>
<dbReference type="GO" id="GO:0004553">
    <property type="term" value="F:hydrolase activity, hydrolyzing O-glycosyl compounds"/>
    <property type="evidence" value="ECO:0007669"/>
    <property type="project" value="UniProtKB-ARBA"/>
</dbReference>
<keyword evidence="6" id="KW-1185">Reference proteome</keyword>
<accession>A0A7W8E2X5</accession>
<organism evidence="5 6">
    <name type="scientific">Granulicella aggregans</name>
    <dbReference type="NCBI Taxonomy" id="474949"/>
    <lineage>
        <taxon>Bacteria</taxon>
        <taxon>Pseudomonadati</taxon>
        <taxon>Acidobacteriota</taxon>
        <taxon>Terriglobia</taxon>
        <taxon>Terriglobales</taxon>
        <taxon>Acidobacteriaceae</taxon>
        <taxon>Granulicella</taxon>
    </lineage>
</organism>
<feature type="chain" id="PRO_5030920507" description="Beta-mannosidase-like galactose-binding domain-containing protein" evidence="3">
    <location>
        <begin position="24"/>
        <end position="965"/>
    </location>
</feature>
<dbReference type="NCBIfam" id="NF045579">
    <property type="entry name" value="rhamnoside_JR"/>
    <property type="match status" value="1"/>
</dbReference>
<evidence type="ECO:0000256" key="2">
    <source>
        <dbReference type="ARBA" id="ARBA00022801"/>
    </source>
</evidence>
<evidence type="ECO:0000256" key="3">
    <source>
        <dbReference type="SAM" id="SignalP"/>
    </source>
</evidence>
<dbReference type="InterPro" id="IPR054593">
    <property type="entry name" value="Beta-mannosidase-like_N2"/>
</dbReference>
<dbReference type="CDD" id="cd03143">
    <property type="entry name" value="A4_beta-galactosidase_middle_domain"/>
    <property type="match status" value="1"/>
</dbReference>
<feature type="domain" description="Beta-mannosidase-like galactose-binding" evidence="4">
    <location>
        <begin position="846"/>
        <end position="915"/>
    </location>
</feature>
<reference evidence="5 6" key="1">
    <citation type="submission" date="2020-08" db="EMBL/GenBank/DDBJ databases">
        <title>Genomic Encyclopedia of Type Strains, Phase IV (KMG-V): Genome sequencing to study the core and pangenomes of soil and plant-associated prokaryotes.</title>
        <authorList>
            <person name="Whitman W."/>
        </authorList>
    </citation>
    <scope>NUCLEOTIDE SEQUENCE [LARGE SCALE GENOMIC DNA]</scope>
    <source>
        <strain evidence="5 6">M8UP14</strain>
    </source>
</reference>
<dbReference type="RefSeq" id="WP_184215077.1">
    <property type="nucleotide sequence ID" value="NZ_JACHIP010000002.1"/>
</dbReference>
<dbReference type="AlphaFoldDB" id="A0A7W8E2X5"/>
<keyword evidence="2" id="KW-0378">Hydrolase</keyword>
<dbReference type="PANTHER" id="PTHR43817">
    <property type="entry name" value="GLYCOSYL HYDROLASE"/>
    <property type="match status" value="1"/>
</dbReference>
<evidence type="ECO:0000313" key="6">
    <source>
        <dbReference type="Proteomes" id="UP000540989"/>
    </source>
</evidence>
<keyword evidence="1 3" id="KW-0732">Signal</keyword>
<evidence type="ECO:0000256" key="1">
    <source>
        <dbReference type="ARBA" id="ARBA00022729"/>
    </source>
</evidence>
<sequence length="965" mass="105562">MLICPKPILAFLLAALLSPYALAQNVTSAAKLREGFQNPPSQAKLRCYWWWLNGNTTEDTITYELTEMSRKGFGGVLLVDANGSNQSGNAEVPPGPTFGSPEWTKLYIHALKVAAELHLEVTLNITSGWNLGGPDVVPSDASKILTFSRTTLPTQHFDGNLPAPPSKNGFYRQIAVLAYPLTHGLALPGKSSDTRKPIALLNLKTASAEGGFSMPSTERLLGDASASSLDADTPLVGVVNIADQVDAAGHTDWQPPTRGPWEVLCIGYTDSDARVSTASGAWQGLAIDYLDREAFDTYWTHTVVPLLEAGRPYLGKSLINLASDSWELGGTNWTSRFQAEFRARRGYDPVPYLPVVAGRIVTDRATSERFLNDLRRTVGDLVTDHYDHMAERAREYGLGIECESGGPHSAPLDALETFRSAAVPQTEYWAQSNEHRSTDQDRFFTKEAASAADIYGKPIVAQEGMTSIGPQWSESLATDLKPSFDQALTEGMNRLVWHEFTSSPASFGLPGNEYFAGTHLNPRVTWWNQGGDFFLYLNRSQFLLQQGHAVDDVLYFYGDEVPNFVRLKQDDPAHVLPGYDYDVTNEDALLHNLEVKSGVIESPMGNAYRLVVMPKGRRLSLASLERIATYVKQGGNLAGESPLAPTGIVDQPSADRFAALTHALWDLCPAAHPYGAGKVLCTANGRQALQTLNVTPDFEDASHQLDYIHRRDGSTDIYFVRNRSSLAVDTPATFRVTGLAPQLWNAVDGTMQRAVRYSKTGEGTSLHLHLAPFGSVFVVFTNSSASNSARVVENNPKPASKQLPPSQWTIAFQPNRGAPVGAVAVDRFASWSESSNPAIKYFSGTATYRTTISHHVGKDEHVYLKLTDVREICTVRINGKPVGTIWAMPYRLDITASLSEGENVIELDVTNLWPNRIIGDAQPNTTQRFTTTNIRKYTATSPLLPSGLIGPVFLESTVDIGPSSK</sequence>
<dbReference type="EMBL" id="JACHIP010000002">
    <property type="protein sequence ID" value="MBB5056836.1"/>
    <property type="molecule type" value="Genomic_DNA"/>
</dbReference>
<name>A0A7W8E2X5_9BACT</name>
<gene>
    <name evidence="5" type="ORF">HDF16_001521</name>
</gene>
<dbReference type="PANTHER" id="PTHR43817:SF1">
    <property type="entry name" value="HYDROLASE, FAMILY 43, PUTATIVE (AFU_ORTHOLOGUE AFUA_3G01660)-RELATED"/>
    <property type="match status" value="1"/>
</dbReference>
<dbReference type="Pfam" id="PF17132">
    <property type="entry name" value="Glyco_hydro_106"/>
    <property type="match status" value="2"/>
</dbReference>
<comment type="caution">
    <text evidence="5">The sequence shown here is derived from an EMBL/GenBank/DDBJ whole genome shotgun (WGS) entry which is preliminary data.</text>
</comment>
<dbReference type="Proteomes" id="UP000540989">
    <property type="component" value="Unassembled WGS sequence"/>
</dbReference>
<dbReference type="Gene3D" id="2.60.120.260">
    <property type="entry name" value="Galactose-binding domain-like"/>
    <property type="match status" value="1"/>
</dbReference>
<dbReference type="Pfam" id="PF22666">
    <property type="entry name" value="Glyco_hydro_2_N2"/>
    <property type="match status" value="1"/>
</dbReference>
<proteinExistence type="predicted"/>
<evidence type="ECO:0000313" key="5">
    <source>
        <dbReference type="EMBL" id="MBB5056836.1"/>
    </source>
</evidence>
<evidence type="ECO:0000259" key="4">
    <source>
        <dbReference type="Pfam" id="PF22666"/>
    </source>
</evidence>
<dbReference type="SUPFAM" id="SSF49785">
    <property type="entry name" value="Galactose-binding domain-like"/>
    <property type="match status" value="1"/>
</dbReference>